<reference key="1">
    <citation type="submission" date="2007-01" db="EMBL/GenBank/DDBJ databases">
        <title>The Genome Sequence of Puccinia graminis f. sp. tritici Strain CRL 75-36-700-3.</title>
        <authorList>
            <consortium name="The Broad Institute Genome Sequencing Platform"/>
            <person name="Birren B."/>
            <person name="Lander E."/>
            <person name="Galagan J."/>
            <person name="Nusbaum C."/>
            <person name="Devon K."/>
            <person name="Cuomo C."/>
            <person name="Jaffe D."/>
            <person name="Butler J."/>
            <person name="Alvarez P."/>
            <person name="Gnerre S."/>
            <person name="Grabherr M."/>
            <person name="Mauceli E."/>
            <person name="Brockman W."/>
            <person name="Young S."/>
            <person name="LaButti K."/>
            <person name="Sykes S."/>
            <person name="DeCaprio D."/>
            <person name="Crawford M."/>
            <person name="Koehrsen M."/>
            <person name="Engels R."/>
            <person name="Montgomery P."/>
            <person name="Pearson M."/>
            <person name="Howarth C."/>
            <person name="Larson L."/>
            <person name="White J."/>
            <person name="Zeng Q."/>
            <person name="Kodira C."/>
            <person name="Yandava C."/>
            <person name="Alvarado L."/>
            <person name="O'Leary S."/>
            <person name="Szabo L."/>
            <person name="Dean R."/>
            <person name="Schein J."/>
        </authorList>
    </citation>
    <scope>NUCLEOTIDE SEQUENCE</scope>
    <source>
        <strain>CRL 75-36-700-3</strain>
    </source>
</reference>
<evidence type="ECO:0000313" key="2">
    <source>
        <dbReference type="EMBL" id="EFP92632.2"/>
    </source>
</evidence>
<feature type="region of interest" description="Disordered" evidence="1">
    <location>
        <begin position="1"/>
        <end position="222"/>
    </location>
</feature>
<proteinExistence type="predicted"/>
<dbReference type="Proteomes" id="UP000008783">
    <property type="component" value="Unassembled WGS sequence"/>
</dbReference>
<organism evidence="2 3">
    <name type="scientific">Puccinia graminis f. sp. tritici (strain CRL 75-36-700-3 / race SCCL)</name>
    <name type="common">Black stem rust fungus</name>
    <dbReference type="NCBI Taxonomy" id="418459"/>
    <lineage>
        <taxon>Eukaryota</taxon>
        <taxon>Fungi</taxon>
        <taxon>Dikarya</taxon>
        <taxon>Basidiomycota</taxon>
        <taxon>Pucciniomycotina</taxon>
        <taxon>Pucciniomycetes</taxon>
        <taxon>Pucciniales</taxon>
        <taxon>Pucciniaceae</taxon>
        <taxon>Puccinia</taxon>
    </lineage>
</organism>
<dbReference type="AlphaFoldDB" id="E3L7V7"/>
<keyword evidence="3" id="KW-1185">Reference proteome</keyword>
<dbReference type="HOGENOM" id="CLU_829325_0_0_1"/>
<dbReference type="GeneID" id="10538960"/>
<reference evidence="3" key="2">
    <citation type="journal article" date="2011" name="Proc. Natl. Acad. Sci. U.S.A.">
        <title>Obligate biotrophy features unraveled by the genomic analysis of rust fungi.</title>
        <authorList>
            <person name="Duplessis S."/>
            <person name="Cuomo C.A."/>
            <person name="Lin Y.-C."/>
            <person name="Aerts A."/>
            <person name="Tisserant E."/>
            <person name="Veneault-Fourrey C."/>
            <person name="Joly D.L."/>
            <person name="Hacquard S."/>
            <person name="Amselem J."/>
            <person name="Cantarel B.L."/>
            <person name="Chiu R."/>
            <person name="Coutinho P.M."/>
            <person name="Feau N."/>
            <person name="Field M."/>
            <person name="Frey P."/>
            <person name="Gelhaye E."/>
            <person name="Goldberg J."/>
            <person name="Grabherr M.G."/>
            <person name="Kodira C.D."/>
            <person name="Kohler A."/>
            <person name="Kuees U."/>
            <person name="Lindquist E.A."/>
            <person name="Lucas S.M."/>
            <person name="Mago R."/>
            <person name="Mauceli E."/>
            <person name="Morin E."/>
            <person name="Murat C."/>
            <person name="Pangilinan J.L."/>
            <person name="Park R."/>
            <person name="Pearson M."/>
            <person name="Quesneville H."/>
            <person name="Rouhier N."/>
            <person name="Sakthikumar S."/>
            <person name="Salamov A.A."/>
            <person name="Schmutz J."/>
            <person name="Selles B."/>
            <person name="Shapiro H."/>
            <person name="Tanguay P."/>
            <person name="Tuskan G.A."/>
            <person name="Henrissat B."/>
            <person name="Van de Peer Y."/>
            <person name="Rouze P."/>
            <person name="Ellis J.G."/>
            <person name="Dodds P.N."/>
            <person name="Schein J.E."/>
            <person name="Zhong S."/>
            <person name="Hamelin R.C."/>
            <person name="Grigoriev I.V."/>
            <person name="Szabo L.J."/>
            <person name="Martin F."/>
        </authorList>
    </citation>
    <scope>NUCLEOTIDE SEQUENCE [LARGE SCALE GENOMIC DNA]</scope>
    <source>
        <strain evidence="3">CRL 75-36-700-3 / race SCCL</strain>
    </source>
</reference>
<evidence type="ECO:0000256" key="1">
    <source>
        <dbReference type="SAM" id="MobiDB-lite"/>
    </source>
</evidence>
<dbReference type="InParanoid" id="E3L7V7"/>
<dbReference type="RefSeq" id="XP_003337051.2">
    <property type="nucleotide sequence ID" value="XM_003337003.2"/>
</dbReference>
<dbReference type="EMBL" id="DS178368">
    <property type="protein sequence ID" value="EFP92632.2"/>
    <property type="molecule type" value="Genomic_DNA"/>
</dbReference>
<name>E3L7V7_PUCGT</name>
<dbReference type="VEuPathDB" id="FungiDB:PGTG_18631"/>
<protein>
    <submittedName>
        <fullName evidence="2">Uncharacterized protein</fullName>
    </submittedName>
</protein>
<accession>E3L7V7</accession>
<feature type="compositionally biased region" description="Basic and acidic residues" evidence="1">
    <location>
        <begin position="109"/>
        <end position="137"/>
    </location>
</feature>
<evidence type="ECO:0000313" key="3">
    <source>
        <dbReference type="Proteomes" id="UP000008783"/>
    </source>
</evidence>
<sequence>MLPDSCSADQVIGTAADSKPDNNSKPNKAAADSKPNKAATDSDPNNNIALPDLAKEGLVSPAANKDVSPSRAPSDSKPNETAADIKLIVQEGEILGPAAINDAPNGESADSKHDQTAADSKSKEAEVGNKPHASRDLDLEEGESLRPAANEDASPNGAAADRKSNKTAADCKSNKTEVDTNPNGGPHLEEGEILSPAANGTTKPNGGPDLEEGEILSPGANEPAIETDGLLWANGLFTELGLATFLEELKTTSFFQGPLTDGQFGQVLGQLRSTHGFSHLYMEYLDTQCMSTPKRLVEMLRQLWLDESAHGLRCHYPECIACHDMEFEVDDSGGE</sequence>
<gene>
    <name evidence="2" type="ORF">PGTG_18631</name>
</gene>
<dbReference type="OrthoDB" id="10275332at2759"/>
<dbReference type="KEGG" id="pgr:PGTG_18631"/>